<dbReference type="InterPro" id="IPR007646">
    <property type="entry name" value="RNA_pol_Rpb2_4"/>
</dbReference>
<dbReference type="CDD" id="cd00653">
    <property type="entry name" value="RNA_pol_B_RPB2"/>
    <property type="match status" value="1"/>
</dbReference>
<dbReference type="Pfam" id="PF04565">
    <property type="entry name" value="RNA_pol_Rpb2_3"/>
    <property type="match status" value="1"/>
</dbReference>
<dbReference type="PANTHER" id="PTHR20856">
    <property type="entry name" value="DNA-DIRECTED RNA POLYMERASE I SUBUNIT 2"/>
    <property type="match status" value="1"/>
</dbReference>
<dbReference type="Pfam" id="PF04566">
    <property type="entry name" value="RNA_pol_Rpb2_4"/>
    <property type="match status" value="1"/>
</dbReference>
<feature type="domain" description="RNA polymerase Rpb2" evidence="17">
    <location>
        <begin position="637"/>
        <end position="701"/>
    </location>
</feature>
<feature type="domain" description="RNA polymerase Rpb2" evidence="16">
    <location>
        <begin position="538"/>
        <end position="602"/>
    </location>
</feature>
<dbReference type="STRING" id="3218.A0A2K1JDE5"/>
<dbReference type="GO" id="GO:0046872">
    <property type="term" value="F:metal ion binding"/>
    <property type="evidence" value="ECO:0007669"/>
    <property type="project" value="UniProtKB-KW"/>
</dbReference>
<evidence type="ECO:0000259" key="12">
    <source>
        <dbReference type="Pfam" id="PF00562"/>
    </source>
</evidence>
<dbReference type="GO" id="GO:0005665">
    <property type="term" value="C:RNA polymerase II, core complex"/>
    <property type="evidence" value="ECO:0000318"/>
    <property type="project" value="GO_Central"/>
</dbReference>
<reference evidence="19 21" key="1">
    <citation type="journal article" date="2008" name="Science">
        <title>The Physcomitrella genome reveals evolutionary insights into the conquest of land by plants.</title>
        <authorList>
            <person name="Rensing S."/>
            <person name="Lang D."/>
            <person name="Zimmer A."/>
            <person name="Terry A."/>
            <person name="Salamov A."/>
            <person name="Shapiro H."/>
            <person name="Nishiyama T."/>
            <person name="Perroud P.-F."/>
            <person name="Lindquist E."/>
            <person name="Kamisugi Y."/>
            <person name="Tanahashi T."/>
            <person name="Sakakibara K."/>
            <person name="Fujita T."/>
            <person name="Oishi K."/>
            <person name="Shin-I T."/>
            <person name="Kuroki Y."/>
            <person name="Toyoda A."/>
            <person name="Suzuki Y."/>
            <person name="Hashimoto A."/>
            <person name="Yamaguchi K."/>
            <person name="Sugano A."/>
            <person name="Kohara Y."/>
            <person name="Fujiyama A."/>
            <person name="Anterola A."/>
            <person name="Aoki S."/>
            <person name="Ashton N."/>
            <person name="Barbazuk W.B."/>
            <person name="Barker E."/>
            <person name="Bennetzen J."/>
            <person name="Bezanilla M."/>
            <person name="Blankenship R."/>
            <person name="Cho S.H."/>
            <person name="Dutcher S."/>
            <person name="Estelle M."/>
            <person name="Fawcett J.A."/>
            <person name="Gundlach H."/>
            <person name="Hanada K."/>
            <person name="Heyl A."/>
            <person name="Hicks K.A."/>
            <person name="Hugh J."/>
            <person name="Lohr M."/>
            <person name="Mayer K."/>
            <person name="Melkozernov A."/>
            <person name="Murata T."/>
            <person name="Nelson D."/>
            <person name="Pils B."/>
            <person name="Prigge M."/>
            <person name="Reiss B."/>
            <person name="Renner T."/>
            <person name="Rombauts S."/>
            <person name="Rushton P."/>
            <person name="Sanderfoot A."/>
            <person name="Schween G."/>
            <person name="Shiu S.-H."/>
            <person name="Stueber K."/>
            <person name="Theodoulou F.L."/>
            <person name="Tu H."/>
            <person name="Van de Peer Y."/>
            <person name="Verrier P.J."/>
            <person name="Waters E."/>
            <person name="Wood A."/>
            <person name="Yang L."/>
            <person name="Cove D."/>
            <person name="Cuming A."/>
            <person name="Hasebe M."/>
            <person name="Lucas S."/>
            <person name="Mishler D.B."/>
            <person name="Reski R."/>
            <person name="Grigoriev I."/>
            <person name="Quatrano R.S."/>
            <person name="Boore J.L."/>
        </authorList>
    </citation>
    <scope>NUCLEOTIDE SEQUENCE [LARGE SCALE GENOMIC DNA]</scope>
    <source>
        <strain evidence="20 21">cv. Gransden 2004</strain>
    </source>
</reference>
<dbReference type="Gene3D" id="3.90.1110.10">
    <property type="entry name" value="RNA polymerase Rpb2, domain 2"/>
    <property type="match status" value="1"/>
</dbReference>
<dbReference type="EnsemblPlants" id="Pp3c15_16480V3.2">
    <property type="protein sequence ID" value="Pp3c15_16480V3.2"/>
    <property type="gene ID" value="Pp3c15_16480"/>
</dbReference>
<dbReference type="GO" id="GO:0032549">
    <property type="term" value="F:ribonucleoside binding"/>
    <property type="evidence" value="ECO:0007669"/>
    <property type="project" value="InterPro"/>
</dbReference>
<evidence type="ECO:0000313" key="21">
    <source>
        <dbReference type="Proteomes" id="UP000006727"/>
    </source>
</evidence>
<protein>
    <recommendedName>
        <fullName evidence="10">DNA-directed RNA polymerase subunit beta</fullName>
        <ecNumber evidence="10">2.7.7.6</ecNumber>
    </recommendedName>
</protein>
<feature type="domain" description="RNA polymerase Rpb2" evidence="14">
    <location>
        <begin position="290"/>
        <end position="464"/>
    </location>
</feature>
<evidence type="ECO:0000256" key="11">
    <source>
        <dbReference type="SAM" id="MobiDB-lite"/>
    </source>
</evidence>
<evidence type="ECO:0000256" key="8">
    <source>
        <dbReference type="ARBA" id="ARBA00048552"/>
    </source>
</evidence>
<evidence type="ECO:0000259" key="15">
    <source>
        <dbReference type="Pfam" id="PF04563"/>
    </source>
</evidence>
<evidence type="ECO:0000313" key="19">
    <source>
        <dbReference type="EMBL" id="PNR39545.1"/>
    </source>
</evidence>
<sequence length="1240" mass="139866">MMDSRNCPPPAFARPIYPEDFNNPLEVVQDSTTTQAYFQATESTRHFYPTRSPRRSPGRSPHRSEGRLSRSEEEVARSAVAKIIFKGRSLVEHHLRSFNEFMEYGLPAMFEEAGSFDCIPDHSVLVDSGIGVRKWARIVYGEVAVGKPYTTFTREGVKEVVDLLPHEARLRNLSYSAHLYVNMTLEVYENRGNKKTQNPEDMIETKTDTICVGKVPVMVNSSFCHLHGLSEKDSVAKGHCSFDDGGFFIIKGSEKVLIAQEEKAHQSIYVSYLKRTDTWIATYSPTWRGFNSNQMNRGKTFVKLRMRKKAELLVGVPGLTEPVPLVILFRALGTSSDKEFLESICYDSTDSRFHDLLLSSIWDADLILEEFQSRISYPAGASAIKSVRDQILSVRFLGTKLRNSRHVPSVEAGKTIIGQLFVHTEGGYTRKAMLLGYMVNQLCSTFLGRRLEDDKDHFKNKRLDLTGQLLSHQFRKAMAHLERDVKRRLHPYLVKGRDLAPLKTYVTEAIVTKQMQSAFTLGNWNTNEGLKSSGVVAVLKRMNPMATLSHLRQFRLNLPPPMKPTDPARHPNYSYWGRICPTQTSDGAECGLIKSLALTCVVSSDTPEEPVLHVLSDCGMHSLEEITPLTISMAEKIFVNGRWVGIFYDYNATLAIVATLRQLRREQLLHGEIEVARDPKTKAVHIHTDAGRLLRPLLIVKEQKLAMSKQHLKTLRAMSKQESAEACWNFLLEQQVVELLGTEEEEGALIALNRDDLERARKDPDAPLYTHSEIDVSYIFGLGASVIPFLDHNQASRNLYQAEKHCKQAMGFYTSNLSGRSDCSGHQLFYPQKPLVTTRTWDYLKKPEITNGQVAIVSIQCCGYNQEDSIIMNRASIDRGLFRSMHFKTYRGEERHNVIEHFAKPSISIAKRSRNASLNKIDEDGFPHLGDYLEKGDIIIGKLTAEMGNPKLADSSQRLRAHENGRVDQVLLSSEEDGHRIAKVRLRCSRRPQAGDKFSSMHGQKGVIGAVLNQEDLPFTRQGVVPDIIINPHALPNRQTVGQLLESLLGKLMAVRGTQQSVAPFQKQSATRKFMDQLHQSEYQRGGSESMTNGTTGMRLNSLISIGATFYQRLDHMVEDKIKYRGSGGPVDALTRQPVKNRKNMGGVKFGEMERDCMIGHGASVTLRERCFLLSDPYAMLVCSSCRRPSGHTDPSRRRFCKFCCTGKHVVQIQIPYSCKLLWQELLSMGITLFLETKLS</sequence>
<evidence type="ECO:0000313" key="20">
    <source>
        <dbReference type="EnsemblPlants" id="Pp3c15_16480V3.1"/>
    </source>
</evidence>
<evidence type="ECO:0000259" key="13">
    <source>
        <dbReference type="Pfam" id="PF04560"/>
    </source>
</evidence>
<dbReference type="Gene3D" id="2.40.50.150">
    <property type="match status" value="1"/>
</dbReference>
<dbReference type="Pfam" id="PF04567">
    <property type="entry name" value="RNA_pol_Rpb2_5"/>
    <property type="match status" value="1"/>
</dbReference>
<dbReference type="EC" id="2.7.7.6" evidence="10"/>
<dbReference type="Gramene" id="Pp3c15_16480V3.2">
    <property type="protein sequence ID" value="Pp3c15_16480V3.2"/>
    <property type="gene ID" value="Pp3c15_16480"/>
</dbReference>
<keyword evidence="4 10" id="KW-0548">Nucleotidyltransferase</keyword>
<feature type="compositionally biased region" description="Basic and acidic residues" evidence="11">
    <location>
        <begin position="62"/>
        <end position="72"/>
    </location>
</feature>
<dbReference type="GO" id="GO:0006351">
    <property type="term" value="P:DNA-templated transcription"/>
    <property type="evidence" value="ECO:0007669"/>
    <property type="project" value="InterPro"/>
</dbReference>
<dbReference type="PaxDb" id="3218-PP1S248_36V6.1"/>
<dbReference type="GO" id="GO:0003899">
    <property type="term" value="F:DNA-directed RNA polymerase activity"/>
    <property type="evidence" value="ECO:0007669"/>
    <property type="project" value="UniProtKB-EC"/>
</dbReference>
<evidence type="ECO:0000256" key="2">
    <source>
        <dbReference type="ARBA" id="ARBA00022478"/>
    </source>
</evidence>
<dbReference type="Gramene" id="Pp3c15_16480V3.1">
    <property type="protein sequence ID" value="Pp3c15_16480V3.1"/>
    <property type="gene ID" value="Pp3c15_16480"/>
</dbReference>
<evidence type="ECO:0000256" key="10">
    <source>
        <dbReference type="RuleBase" id="RU363031"/>
    </source>
</evidence>
<keyword evidence="7 10" id="KW-0804">Transcription</keyword>
<evidence type="ECO:0000256" key="4">
    <source>
        <dbReference type="ARBA" id="ARBA00022695"/>
    </source>
</evidence>
<dbReference type="Pfam" id="PF00562">
    <property type="entry name" value="RNA_pol_Rpb2_6"/>
    <property type="match status" value="1"/>
</dbReference>
<dbReference type="InterPro" id="IPR007641">
    <property type="entry name" value="RNA_pol_Rpb2_7"/>
</dbReference>
<dbReference type="InterPro" id="IPR007647">
    <property type="entry name" value="RNA_pol_Rpb2_5"/>
</dbReference>
<dbReference type="Gene3D" id="3.90.1070.20">
    <property type="match status" value="1"/>
</dbReference>
<keyword evidence="2 10" id="KW-0240">DNA-directed RNA polymerase</keyword>
<gene>
    <name evidence="20" type="primary">LOC112292896</name>
    <name evidence="19" type="ORF">PHYPA_019823</name>
</gene>
<dbReference type="InterPro" id="IPR037033">
    <property type="entry name" value="DNA-dir_RNAP_su2_hyb_sf"/>
</dbReference>
<dbReference type="OrthoDB" id="10248617at2759"/>
<dbReference type="SUPFAM" id="SSF64484">
    <property type="entry name" value="beta and beta-prime subunits of DNA dependent RNA-polymerase"/>
    <property type="match status" value="1"/>
</dbReference>
<accession>A0A2K1JDE5</accession>
<comment type="similarity">
    <text evidence="1 9">Belongs to the RNA polymerase beta chain family.</text>
</comment>
<dbReference type="Proteomes" id="UP000006727">
    <property type="component" value="Chromosome 15"/>
</dbReference>
<evidence type="ECO:0000259" key="16">
    <source>
        <dbReference type="Pfam" id="PF04565"/>
    </source>
</evidence>
<dbReference type="InterPro" id="IPR007645">
    <property type="entry name" value="RNA_pol_Rpb2_3"/>
</dbReference>
<evidence type="ECO:0000259" key="17">
    <source>
        <dbReference type="Pfam" id="PF04566"/>
    </source>
</evidence>
<dbReference type="Gene3D" id="3.90.1800.10">
    <property type="entry name" value="RNA polymerase alpha subunit dimerisation domain"/>
    <property type="match status" value="1"/>
</dbReference>
<evidence type="ECO:0000256" key="1">
    <source>
        <dbReference type="ARBA" id="ARBA00006835"/>
    </source>
</evidence>
<dbReference type="InterPro" id="IPR007121">
    <property type="entry name" value="RNA_pol_bsu_CS"/>
</dbReference>
<name>A0A2K1JDE5_PHYPA</name>
<evidence type="ECO:0000259" key="14">
    <source>
        <dbReference type="Pfam" id="PF04561"/>
    </source>
</evidence>
<keyword evidence="5" id="KW-0479">Metal-binding</keyword>
<proteinExistence type="inferred from homology"/>
<feature type="domain" description="RNA polymerase Rpb2" evidence="13">
    <location>
        <begin position="1146"/>
        <end position="1236"/>
    </location>
</feature>
<organism evidence="19">
    <name type="scientific">Physcomitrium patens</name>
    <name type="common">Spreading-leaved earth moss</name>
    <name type="synonym">Physcomitrella patens</name>
    <dbReference type="NCBI Taxonomy" id="3218"/>
    <lineage>
        <taxon>Eukaryota</taxon>
        <taxon>Viridiplantae</taxon>
        <taxon>Streptophyta</taxon>
        <taxon>Embryophyta</taxon>
        <taxon>Bryophyta</taxon>
        <taxon>Bryophytina</taxon>
        <taxon>Bryopsida</taxon>
        <taxon>Funariidae</taxon>
        <taxon>Funariales</taxon>
        <taxon>Funariaceae</taxon>
        <taxon>Physcomitrium</taxon>
    </lineage>
</organism>
<keyword evidence="21" id="KW-1185">Reference proteome</keyword>
<dbReference type="RefSeq" id="XP_024397633.1">
    <property type="nucleotide sequence ID" value="XM_024541865.2"/>
</dbReference>
<dbReference type="InterPro" id="IPR015712">
    <property type="entry name" value="DNA-dir_RNA_pol_su2"/>
</dbReference>
<comment type="catalytic activity">
    <reaction evidence="8 10">
        <text>RNA(n) + a ribonucleoside 5'-triphosphate = RNA(n+1) + diphosphate</text>
        <dbReference type="Rhea" id="RHEA:21248"/>
        <dbReference type="Rhea" id="RHEA-COMP:14527"/>
        <dbReference type="Rhea" id="RHEA-COMP:17342"/>
        <dbReference type="ChEBI" id="CHEBI:33019"/>
        <dbReference type="ChEBI" id="CHEBI:61557"/>
        <dbReference type="ChEBI" id="CHEBI:140395"/>
        <dbReference type="EC" id="2.7.7.6"/>
    </reaction>
</comment>
<dbReference type="PROSITE" id="PS01166">
    <property type="entry name" value="RNA_POL_BETA"/>
    <property type="match status" value="1"/>
</dbReference>
<evidence type="ECO:0000256" key="9">
    <source>
        <dbReference type="RuleBase" id="RU000434"/>
    </source>
</evidence>
<dbReference type="InterPro" id="IPR007642">
    <property type="entry name" value="RNA_pol_Rpb2_2"/>
</dbReference>
<keyword evidence="6" id="KW-0862">Zinc</keyword>
<dbReference type="InterPro" id="IPR014724">
    <property type="entry name" value="RNA_pol_RPB2_OB-fold"/>
</dbReference>
<reference evidence="19 21" key="2">
    <citation type="journal article" date="2018" name="Plant J.">
        <title>The Physcomitrella patens chromosome-scale assembly reveals moss genome structure and evolution.</title>
        <authorList>
            <person name="Lang D."/>
            <person name="Ullrich K.K."/>
            <person name="Murat F."/>
            <person name="Fuchs J."/>
            <person name="Jenkins J."/>
            <person name="Haas F.B."/>
            <person name="Piednoel M."/>
            <person name="Gundlach H."/>
            <person name="Van Bel M."/>
            <person name="Meyberg R."/>
            <person name="Vives C."/>
            <person name="Morata J."/>
            <person name="Symeonidi A."/>
            <person name="Hiss M."/>
            <person name="Muchero W."/>
            <person name="Kamisugi Y."/>
            <person name="Saleh O."/>
            <person name="Blanc G."/>
            <person name="Decker E.L."/>
            <person name="van Gessel N."/>
            <person name="Grimwood J."/>
            <person name="Hayes R.D."/>
            <person name="Graham S.W."/>
            <person name="Gunter L.E."/>
            <person name="McDaniel S.F."/>
            <person name="Hoernstein S.N.W."/>
            <person name="Larsson A."/>
            <person name="Li F.W."/>
            <person name="Perroud P.F."/>
            <person name="Phillips J."/>
            <person name="Ranjan P."/>
            <person name="Rokshar D.S."/>
            <person name="Rothfels C.J."/>
            <person name="Schneider L."/>
            <person name="Shu S."/>
            <person name="Stevenson D.W."/>
            <person name="Thummler F."/>
            <person name="Tillich M."/>
            <person name="Villarreal Aguilar J.C."/>
            <person name="Widiez T."/>
            <person name="Wong G.K."/>
            <person name="Wymore A."/>
            <person name="Zhang Y."/>
            <person name="Zimmer A.D."/>
            <person name="Quatrano R.S."/>
            <person name="Mayer K.F.X."/>
            <person name="Goodstein D."/>
            <person name="Casacuberta J.M."/>
            <person name="Vandepoele K."/>
            <person name="Reski R."/>
            <person name="Cuming A.C."/>
            <person name="Tuskan G.A."/>
            <person name="Maumus F."/>
            <person name="Salse J."/>
            <person name="Schmutz J."/>
            <person name="Rensing S.A."/>
        </authorList>
    </citation>
    <scope>NUCLEOTIDE SEQUENCE [LARGE SCALE GENOMIC DNA]</scope>
    <source>
        <strain evidence="20 21">cv. Gransden 2004</strain>
    </source>
</reference>
<dbReference type="Pfam" id="PF04561">
    <property type="entry name" value="RNA_pol_Rpb2_2"/>
    <property type="match status" value="1"/>
</dbReference>
<feature type="region of interest" description="Disordered" evidence="11">
    <location>
        <begin position="41"/>
        <end position="72"/>
    </location>
</feature>
<comment type="function">
    <text evidence="10">DNA-dependent RNA polymerase catalyzes the transcription of DNA into RNA using the four ribonucleoside triphosphates as substrates.</text>
</comment>
<dbReference type="InterPro" id="IPR007644">
    <property type="entry name" value="RNA_pol_bsu_protrusion"/>
</dbReference>
<evidence type="ECO:0000256" key="6">
    <source>
        <dbReference type="ARBA" id="ARBA00022833"/>
    </source>
</evidence>
<dbReference type="AlphaFoldDB" id="A0A2K1JDE5"/>
<dbReference type="KEGG" id="ppp:112292896"/>
<dbReference type="EnsemblPlants" id="Pp3c15_16480V3.1">
    <property type="protein sequence ID" value="Pp3c15_16480V3.1"/>
    <property type="gene ID" value="Pp3c15_16480"/>
</dbReference>
<feature type="compositionally biased region" description="Basic residues" evidence="11">
    <location>
        <begin position="52"/>
        <end position="61"/>
    </location>
</feature>
<dbReference type="Gene3D" id="2.40.270.10">
    <property type="entry name" value="DNA-directed RNA polymerase, subunit 2, domain 6"/>
    <property type="match status" value="1"/>
</dbReference>
<dbReference type="InterPro" id="IPR007120">
    <property type="entry name" value="DNA-dir_RNAP_su2_dom"/>
</dbReference>
<evidence type="ECO:0000256" key="5">
    <source>
        <dbReference type="ARBA" id="ARBA00022723"/>
    </source>
</evidence>
<feature type="domain" description="DNA-directed RNA polymerase subunit 2 hybrid-binding" evidence="12">
    <location>
        <begin position="784"/>
        <end position="1143"/>
    </location>
</feature>
<dbReference type="InterPro" id="IPR037034">
    <property type="entry name" value="RNA_pol_Rpb2_2_sf"/>
</dbReference>
<keyword evidence="3 10" id="KW-0808">Transferase</keyword>
<reference evidence="20" key="3">
    <citation type="submission" date="2020-12" db="UniProtKB">
        <authorList>
            <consortium name="EnsemblPlants"/>
        </authorList>
    </citation>
    <scope>IDENTIFICATION</scope>
</reference>
<evidence type="ECO:0000256" key="3">
    <source>
        <dbReference type="ARBA" id="ARBA00022679"/>
    </source>
</evidence>
<dbReference type="Pfam" id="PF04563">
    <property type="entry name" value="RNA_pol_Rpb2_1"/>
    <property type="match status" value="1"/>
</dbReference>
<dbReference type="Pfam" id="PF04560">
    <property type="entry name" value="RNA_pol_Rpb2_7"/>
    <property type="match status" value="1"/>
</dbReference>
<feature type="domain" description="RNA polymerase beta subunit protrusion" evidence="15">
    <location>
        <begin position="90"/>
        <end position="504"/>
    </location>
</feature>
<dbReference type="GO" id="GO:0003677">
    <property type="term" value="F:DNA binding"/>
    <property type="evidence" value="ECO:0007669"/>
    <property type="project" value="InterPro"/>
</dbReference>
<dbReference type="GeneID" id="112292896"/>
<evidence type="ECO:0000256" key="7">
    <source>
        <dbReference type="ARBA" id="ARBA00023163"/>
    </source>
</evidence>
<evidence type="ECO:0000259" key="18">
    <source>
        <dbReference type="Pfam" id="PF04567"/>
    </source>
</evidence>
<dbReference type="Gene3D" id="3.90.1100.10">
    <property type="match status" value="1"/>
</dbReference>
<feature type="domain" description="RNA polymerase Rpb2" evidence="18">
    <location>
        <begin position="728"/>
        <end position="775"/>
    </location>
</feature>
<dbReference type="EMBL" id="ABEU02000015">
    <property type="protein sequence ID" value="PNR39545.1"/>
    <property type="molecule type" value="Genomic_DNA"/>
</dbReference>